<accession>A0A1R3RUC5</accession>
<protein>
    <submittedName>
        <fullName evidence="1">Uncharacterized protein</fullName>
    </submittedName>
</protein>
<dbReference type="Proteomes" id="UP000188318">
    <property type="component" value="Unassembled WGS sequence"/>
</dbReference>
<dbReference type="AlphaFoldDB" id="A0A1R3RUC5"/>
<proteinExistence type="predicted"/>
<organism evidence="1 2">
    <name type="scientific">Aspergillus carbonarius (strain ITEM 5010)</name>
    <dbReference type="NCBI Taxonomy" id="602072"/>
    <lineage>
        <taxon>Eukaryota</taxon>
        <taxon>Fungi</taxon>
        <taxon>Dikarya</taxon>
        <taxon>Ascomycota</taxon>
        <taxon>Pezizomycotina</taxon>
        <taxon>Eurotiomycetes</taxon>
        <taxon>Eurotiomycetidae</taxon>
        <taxon>Eurotiales</taxon>
        <taxon>Aspergillaceae</taxon>
        <taxon>Aspergillus</taxon>
        <taxon>Aspergillus subgen. Circumdati</taxon>
    </lineage>
</organism>
<evidence type="ECO:0000313" key="1">
    <source>
        <dbReference type="EMBL" id="OOF98073.1"/>
    </source>
</evidence>
<gene>
    <name evidence="1" type="ORF">ASPCADRAFT_3140</name>
</gene>
<evidence type="ECO:0000313" key="2">
    <source>
        <dbReference type="Proteomes" id="UP000188318"/>
    </source>
</evidence>
<name>A0A1R3RUC5_ASPC5</name>
<keyword evidence="2" id="KW-1185">Reference proteome</keyword>
<dbReference type="EMBL" id="KV907496">
    <property type="protein sequence ID" value="OOF98073.1"/>
    <property type="molecule type" value="Genomic_DNA"/>
</dbReference>
<reference evidence="2" key="1">
    <citation type="journal article" date="2017" name="Genome Biol.">
        <title>Comparative genomics reveals high biological diversity and specific adaptations in the industrially and medically important fungal genus Aspergillus.</title>
        <authorList>
            <person name="de Vries R.P."/>
            <person name="Riley R."/>
            <person name="Wiebenga A."/>
            <person name="Aguilar-Osorio G."/>
            <person name="Amillis S."/>
            <person name="Uchima C.A."/>
            <person name="Anderluh G."/>
            <person name="Asadollahi M."/>
            <person name="Askin M."/>
            <person name="Barry K."/>
            <person name="Battaglia E."/>
            <person name="Bayram O."/>
            <person name="Benocci T."/>
            <person name="Braus-Stromeyer S.A."/>
            <person name="Caldana C."/>
            <person name="Canovas D."/>
            <person name="Cerqueira G.C."/>
            <person name="Chen F."/>
            <person name="Chen W."/>
            <person name="Choi C."/>
            <person name="Clum A."/>
            <person name="Dos Santos R.A."/>
            <person name="Damasio A.R."/>
            <person name="Diallinas G."/>
            <person name="Emri T."/>
            <person name="Fekete E."/>
            <person name="Flipphi M."/>
            <person name="Freyberg S."/>
            <person name="Gallo A."/>
            <person name="Gournas C."/>
            <person name="Habgood R."/>
            <person name="Hainaut M."/>
            <person name="Harispe M.L."/>
            <person name="Henrissat B."/>
            <person name="Hilden K.S."/>
            <person name="Hope R."/>
            <person name="Hossain A."/>
            <person name="Karabika E."/>
            <person name="Karaffa L."/>
            <person name="Karanyi Z."/>
            <person name="Krasevec N."/>
            <person name="Kuo A."/>
            <person name="Kusch H."/>
            <person name="LaButti K."/>
            <person name="Lagendijk E.L."/>
            <person name="Lapidus A."/>
            <person name="Levasseur A."/>
            <person name="Lindquist E."/>
            <person name="Lipzen A."/>
            <person name="Logrieco A.F."/>
            <person name="MacCabe A."/>
            <person name="Maekelae M.R."/>
            <person name="Malavazi I."/>
            <person name="Melin P."/>
            <person name="Meyer V."/>
            <person name="Mielnichuk N."/>
            <person name="Miskei M."/>
            <person name="Molnar A.P."/>
            <person name="Mule G."/>
            <person name="Ngan C.Y."/>
            <person name="Orejas M."/>
            <person name="Orosz E."/>
            <person name="Ouedraogo J.P."/>
            <person name="Overkamp K.M."/>
            <person name="Park H.-S."/>
            <person name="Perrone G."/>
            <person name="Piumi F."/>
            <person name="Punt P.J."/>
            <person name="Ram A.F."/>
            <person name="Ramon A."/>
            <person name="Rauscher S."/>
            <person name="Record E."/>
            <person name="Riano-Pachon D.M."/>
            <person name="Robert V."/>
            <person name="Roehrig J."/>
            <person name="Ruller R."/>
            <person name="Salamov A."/>
            <person name="Salih N.S."/>
            <person name="Samson R.A."/>
            <person name="Sandor E."/>
            <person name="Sanguinetti M."/>
            <person name="Schuetze T."/>
            <person name="Sepcic K."/>
            <person name="Shelest E."/>
            <person name="Sherlock G."/>
            <person name="Sophianopoulou V."/>
            <person name="Squina F.M."/>
            <person name="Sun H."/>
            <person name="Susca A."/>
            <person name="Todd R.B."/>
            <person name="Tsang A."/>
            <person name="Unkles S.E."/>
            <person name="van de Wiele N."/>
            <person name="van Rossen-Uffink D."/>
            <person name="Oliveira J.V."/>
            <person name="Vesth T.C."/>
            <person name="Visser J."/>
            <person name="Yu J.-H."/>
            <person name="Zhou M."/>
            <person name="Andersen M.R."/>
            <person name="Archer D.B."/>
            <person name="Baker S.E."/>
            <person name="Benoit I."/>
            <person name="Brakhage A.A."/>
            <person name="Braus G.H."/>
            <person name="Fischer R."/>
            <person name="Frisvad J.C."/>
            <person name="Goldman G.H."/>
            <person name="Houbraken J."/>
            <person name="Oakley B."/>
            <person name="Pocsi I."/>
            <person name="Scazzocchio C."/>
            <person name="Seiboth B."/>
            <person name="vanKuyk P.A."/>
            <person name="Wortman J."/>
            <person name="Dyer P.S."/>
            <person name="Grigoriev I.V."/>
        </authorList>
    </citation>
    <scope>NUCLEOTIDE SEQUENCE [LARGE SCALE GENOMIC DNA]</scope>
    <source>
        <strain evidence="2">ITEM 5010</strain>
    </source>
</reference>
<sequence>MTAERTHILRQFHQQKEAFATQIDEVITQATRFDQPRLVQPLERVKAAFNALEFPFITPDDIAQLSPPTAANAIGTIHLELASSDDYIVFLRNDARRLSDRIQTTTALPQSAQLVELSDALKECCDACLEFAATYKGPGGWSRWSLKNFVMRKLVGIMVKVIRRKVEAFERGVQEIRRLQ</sequence>
<dbReference type="VEuPathDB" id="FungiDB:ASPCADRAFT_3140"/>
<dbReference type="OrthoDB" id="10551946at2759"/>